<evidence type="ECO:0000313" key="1">
    <source>
        <dbReference type="EMBL" id="AIJ09668.1"/>
    </source>
</evidence>
<evidence type="ECO:0000313" key="2">
    <source>
        <dbReference type="Proteomes" id="UP000028681"/>
    </source>
</evidence>
<reference evidence="1 2" key="1">
    <citation type="journal article" date="2012" name="PLoS ONE">
        <title>Edwardsiella comparative phylogenomics reveal the new intra/inter-species taxonomic relationships, virulence evolution and niche adaptation mechanisms.</title>
        <authorList>
            <person name="Yang M."/>
            <person name="Lv Y."/>
            <person name="Xiao J."/>
            <person name="Wu H."/>
            <person name="Zheng H."/>
            <person name="Liu Q."/>
            <person name="Zhang Y."/>
            <person name="Wang Q."/>
        </authorList>
    </citation>
    <scope>NUCLEOTIDE SEQUENCE [LARGE SCALE GENOMIC DNA]</scope>
    <source>
        <strain evidence="2">080813</strain>
    </source>
</reference>
<dbReference type="HOGENOM" id="CLU_3288783_0_0_6"/>
<accession>A0A076LT23</accession>
<dbReference type="KEGG" id="ete:ETEE_3243"/>
<dbReference type="Proteomes" id="UP000028681">
    <property type="component" value="Chromosome"/>
</dbReference>
<dbReference type="EMBL" id="CP006664">
    <property type="protein sequence ID" value="AIJ09668.1"/>
    <property type="molecule type" value="Genomic_DNA"/>
</dbReference>
<dbReference type="AlphaFoldDB" id="A0A076LT23"/>
<proteinExistence type="predicted"/>
<organism evidence="1 2">
    <name type="scientific">Edwardsiella anguillarum ET080813</name>
    <dbReference type="NCBI Taxonomy" id="667120"/>
    <lineage>
        <taxon>Bacteria</taxon>
        <taxon>Pseudomonadati</taxon>
        <taxon>Pseudomonadota</taxon>
        <taxon>Gammaproteobacteria</taxon>
        <taxon>Enterobacterales</taxon>
        <taxon>Hafniaceae</taxon>
        <taxon>Edwardsiella</taxon>
    </lineage>
</organism>
<gene>
    <name evidence="1" type="ORF">ETEE_3243</name>
</gene>
<protein>
    <submittedName>
        <fullName evidence="1">Uncharacterized protein</fullName>
    </submittedName>
</protein>
<name>A0A076LT23_9GAMM</name>
<sequence>MASTSGHFMLVKRLWLIDLKDTSKIQWIKTLCLIDRIAVS</sequence>